<gene>
    <name evidence="1" type="ORF">COO59_18035</name>
</gene>
<dbReference type="EMBL" id="NWUO01000017">
    <property type="protein sequence ID" value="PNS10350.1"/>
    <property type="molecule type" value="Genomic_DNA"/>
</dbReference>
<keyword evidence="2" id="KW-1185">Reference proteome</keyword>
<evidence type="ECO:0000313" key="1">
    <source>
        <dbReference type="EMBL" id="PNS10350.1"/>
    </source>
</evidence>
<dbReference type="Proteomes" id="UP000236345">
    <property type="component" value="Unassembled WGS sequence"/>
</dbReference>
<organism evidence="1 2">
    <name type="scientific">Mixta theicola</name>
    <dbReference type="NCBI Taxonomy" id="1458355"/>
    <lineage>
        <taxon>Bacteria</taxon>
        <taxon>Pseudomonadati</taxon>
        <taxon>Pseudomonadota</taxon>
        <taxon>Gammaproteobacteria</taxon>
        <taxon>Enterobacterales</taxon>
        <taxon>Erwiniaceae</taxon>
        <taxon>Mixta</taxon>
    </lineage>
</organism>
<reference evidence="2" key="1">
    <citation type="submission" date="2017-09" db="EMBL/GenBank/DDBJ databases">
        <authorList>
            <person name="Palmer M."/>
            <person name="Steenkamp E.T."/>
            <person name="Coetzee M.P."/>
            <person name="Avontuur J.R."/>
            <person name="Van Zyl E."/>
            <person name="Chan W.-Y."/>
            <person name="Blom J."/>
            <person name="Venter S.N."/>
        </authorList>
    </citation>
    <scope>NUCLEOTIDE SEQUENCE [LARGE SCALE GENOMIC DNA]</scope>
    <source>
        <strain evidence="2">QC88-366</strain>
    </source>
</reference>
<accession>A0A2K1Q5N3</accession>
<evidence type="ECO:0000313" key="2">
    <source>
        <dbReference type="Proteomes" id="UP000236345"/>
    </source>
</evidence>
<sequence>MILTDPALIVILFQHNVLCLIDAGKPAPASFAINGYFNNAQRLFAPHVFPGSAYGFCTTKSDTAHILAKNAGPGFTCAAMLRL</sequence>
<dbReference type="AlphaFoldDB" id="A0A2K1Q5N3"/>
<comment type="caution">
    <text evidence="1">The sequence shown here is derived from an EMBL/GenBank/DDBJ whole genome shotgun (WGS) entry which is preliminary data.</text>
</comment>
<dbReference type="RefSeq" id="WP_103061118.1">
    <property type="nucleotide sequence ID" value="NZ_BSOF01000002.1"/>
</dbReference>
<name>A0A2K1Q5N3_9GAMM</name>
<protein>
    <submittedName>
        <fullName evidence="1">Uncharacterized protein</fullName>
    </submittedName>
</protein>
<proteinExistence type="predicted"/>